<dbReference type="Proteomes" id="UP000184207">
    <property type="component" value="Unassembled WGS sequence"/>
</dbReference>
<dbReference type="RefSeq" id="WP_072758975.1">
    <property type="nucleotide sequence ID" value="NZ_FRDJ01000004.1"/>
</dbReference>
<dbReference type="EMBL" id="FRDJ01000004">
    <property type="protein sequence ID" value="SHN58837.1"/>
    <property type="molecule type" value="Genomic_DNA"/>
</dbReference>
<feature type="transmembrane region" description="Helical" evidence="6">
    <location>
        <begin position="158"/>
        <end position="180"/>
    </location>
</feature>
<feature type="transmembrane region" description="Helical" evidence="6">
    <location>
        <begin position="79"/>
        <end position="97"/>
    </location>
</feature>
<sequence length="215" mass="22997">MISLTPTDVSVWLALAHGFLSFFSPCVLPLIPGFIGIVLGGQKRAQRLLGFFLGFSVIFSLLGGLSSFIGGFLAKYSGILEKIIGIGIIIFGILYVAEMQLFKGMKANVWKFKNAGFVGGLILGGAIGFVWIPCSSPILASILLIASQQNVIKGIWLLFIYSLGISIPFLTIGAGISKALTMGFGKSAWEKWVKYIGGAFMIILGVLIILGKMKV</sequence>
<dbReference type="PANTHER" id="PTHR31272">
    <property type="entry name" value="CYTOCHROME C-TYPE BIOGENESIS PROTEIN HI_1454-RELATED"/>
    <property type="match status" value="1"/>
</dbReference>
<dbReference type="GO" id="GO:0017004">
    <property type="term" value="P:cytochrome complex assembly"/>
    <property type="evidence" value="ECO:0007669"/>
    <property type="project" value="InterPro"/>
</dbReference>
<evidence type="ECO:0000259" key="7">
    <source>
        <dbReference type="Pfam" id="PF02683"/>
    </source>
</evidence>
<dbReference type="InterPro" id="IPR051790">
    <property type="entry name" value="Cytochrome_c-biogenesis_DsbD"/>
</dbReference>
<dbReference type="Pfam" id="PF02683">
    <property type="entry name" value="DsbD_TM"/>
    <property type="match status" value="1"/>
</dbReference>
<dbReference type="InterPro" id="IPR003834">
    <property type="entry name" value="Cyt_c_assmbl_TM_dom"/>
</dbReference>
<evidence type="ECO:0000256" key="6">
    <source>
        <dbReference type="SAM" id="Phobius"/>
    </source>
</evidence>
<keyword evidence="4 6" id="KW-1133">Transmembrane helix</keyword>
<comment type="subcellular location">
    <subcellularLocation>
        <location evidence="1">Membrane</location>
        <topology evidence="1">Multi-pass membrane protein</topology>
    </subcellularLocation>
</comment>
<keyword evidence="9" id="KW-1185">Reference proteome</keyword>
<accession>A0A1M7SK65</accession>
<dbReference type="GO" id="GO:0016020">
    <property type="term" value="C:membrane"/>
    <property type="evidence" value="ECO:0007669"/>
    <property type="project" value="UniProtKB-SubCell"/>
</dbReference>
<evidence type="ECO:0000256" key="5">
    <source>
        <dbReference type="ARBA" id="ARBA00023136"/>
    </source>
</evidence>
<keyword evidence="5 6" id="KW-0472">Membrane</keyword>
<evidence type="ECO:0000256" key="2">
    <source>
        <dbReference type="ARBA" id="ARBA00006143"/>
    </source>
</evidence>
<comment type="similarity">
    <text evidence="2">Belongs to the DsbD family.</text>
</comment>
<evidence type="ECO:0000313" key="8">
    <source>
        <dbReference type="EMBL" id="SHN58837.1"/>
    </source>
</evidence>
<reference evidence="9" key="1">
    <citation type="submission" date="2016-12" db="EMBL/GenBank/DDBJ databases">
        <authorList>
            <person name="Varghese N."/>
            <person name="Submissions S."/>
        </authorList>
    </citation>
    <scope>NUCLEOTIDE SEQUENCE [LARGE SCALE GENOMIC DNA]</scope>
    <source>
        <strain evidence="9">DSM 13020</strain>
    </source>
</reference>
<dbReference type="OrthoDB" id="9803065at2"/>
<evidence type="ECO:0000256" key="3">
    <source>
        <dbReference type="ARBA" id="ARBA00022692"/>
    </source>
</evidence>
<organism evidence="8 9">
    <name type="scientific">Fervidobacterium gondwanense DSM 13020</name>
    <dbReference type="NCBI Taxonomy" id="1121883"/>
    <lineage>
        <taxon>Bacteria</taxon>
        <taxon>Thermotogati</taxon>
        <taxon>Thermotogota</taxon>
        <taxon>Thermotogae</taxon>
        <taxon>Thermotogales</taxon>
        <taxon>Fervidobacteriaceae</taxon>
        <taxon>Fervidobacterium</taxon>
    </lineage>
</organism>
<evidence type="ECO:0000256" key="1">
    <source>
        <dbReference type="ARBA" id="ARBA00004141"/>
    </source>
</evidence>
<evidence type="ECO:0000313" key="9">
    <source>
        <dbReference type="Proteomes" id="UP000184207"/>
    </source>
</evidence>
<dbReference type="STRING" id="1121883.SAMN02745226_00981"/>
<proteinExistence type="inferred from homology"/>
<feature type="transmembrane region" description="Helical" evidence="6">
    <location>
        <begin position="117"/>
        <end position="146"/>
    </location>
</feature>
<name>A0A1M7SK65_FERGO</name>
<feature type="transmembrane region" description="Helical" evidence="6">
    <location>
        <begin position="12"/>
        <end position="39"/>
    </location>
</feature>
<evidence type="ECO:0000256" key="4">
    <source>
        <dbReference type="ARBA" id="ARBA00022989"/>
    </source>
</evidence>
<protein>
    <submittedName>
        <fullName evidence="8">Cytochrome c-type biogenesis protein</fullName>
    </submittedName>
</protein>
<feature type="transmembrane region" description="Helical" evidence="6">
    <location>
        <begin position="51"/>
        <end position="73"/>
    </location>
</feature>
<feature type="transmembrane region" description="Helical" evidence="6">
    <location>
        <begin position="192"/>
        <end position="211"/>
    </location>
</feature>
<gene>
    <name evidence="8" type="ORF">SAMN02745226_00981</name>
</gene>
<feature type="domain" description="Cytochrome C biogenesis protein transmembrane" evidence="7">
    <location>
        <begin position="12"/>
        <end position="209"/>
    </location>
</feature>
<keyword evidence="3 6" id="KW-0812">Transmembrane</keyword>
<dbReference type="PANTHER" id="PTHR31272:SF4">
    <property type="entry name" value="CYTOCHROME C-TYPE BIOGENESIS PROTEIN HI_1454-RELATED"/>
    <property type="match status" value="1"/>
</dbReference>
<dbReference type="AlphaFoldDB" id="A0A1M7SK65"/>